<gene>
    <name evidence="1" type="ORF">TGARI_256910A</name>
</gene>
<comment type="caution">
    <text evidence="1">The sequence shown here is derived from an EMBL/GenBank/DDBJ whole genome shotgun (WGS) entry which is preliminary data.</text>
</comment>
<dbReference type="AlphaFoldDB" id="A0A139Y410"/>
<evidence type="ECO:0000313" key="1">
    <source>
        <dbReference type="EMBL" id="KYF45763.1"/>
    </source>
</evidence>
<proteinExistence type="predicted"/>
<protein>
    <submittedName>
        <fullName evidence="1">Uncharacterized protein</fullName>
    </submittedName>
</protein>
<dbReference type="Proteomes" id="UP000074247">
    <property type="component" value="Unassembled WGS sequence"/>
</dbReference>
<sequence length="25" mass="2902">MRTIPLKLPQRGEAELLGLLEQHCR</sequence>
<reference evidence="1 2" key="1">
    <citation type="journal article" date="2016" name="Nat. Commun.">
        <title>Local admixture of amplified and diversified secreted pathogenesis determinants shapes mosaic Toxoplasma gondii genomes.</title>
        <authorList>
            <person name="Lorenzi H."/>
            <person name="Khan A."/>
            <person name="Behnke M.S."/>
            <person name="Namasivayam S."/>
            <person name="Swapna L.S."/>
            <person name="Hadjithomas M."/>
            <person name="Karamycheva S."/>
            <person name="Pinney D."/>
            <person name="Brunk B.P."/>
            <person name="Ajioka J.W."/>
            <person name="Ajzenberg D."/>
            <person name="Boothroyd J.C."/>
            <person name="Boyle J.P."/>
            <person name="Darde M.L."/>
            <person name="Diaz-Miranda M.A."/>
            <person name="Dubey J.P."/>
            <person name="Fritz H.M."/>
            <person name="Gennari S.M."/>
            <person name="Gregory B.D."/>
            <person name="Kim K."/>
            <person name="Saeij J.P."/>
            <person name="Su C."/>
            <person name="White M.W."/>
            <person name="Zhu X.Q."/>
            <person name="Howe D.K."/>
            <person name="Rosenthal B.M."/>
            <person name="Grigg M.E."/>
            <person name="Parkinson J."/>
            <person name="Liu L."/>
            <person name="Kissinger J.C."/>
            <person name="Roos D.S."/>
            <person name="Sibley L.D."/>
        </authorList>
    </citation>
    <scope>NUCLEOTIDE SEQUENCE [LARGE SCALE GENOMIC DNA]</scope>
    <source>
        <strain evidence="1 2">ARI</strain>
    </source>
</reference>
<evidence type="ECO:0000313" key="2">
    <source>
        <dbReference type="Proteomes" id="UP000074247"/>
    </source>
</evidence>
<accession>A0A139Y410</accession>
<dbReference type="EMBL" id="AGQS02003989">
    <property type="protein sequence ID" value="KYF45763.1"/>
    <property type="molecule type" value="Genomic_DNA"/>
</dbReference>
<feature type="non-terminal residue" evidence="1">
    <location>
        <position position="25"/>
    </location>
</feature>
<organism evidence="1 2">
    <name type="scientific">Toxoplasma gondii ARI</name>
    <dbReference type="NCBI Taxonomy" id="1074872"/>
    <lineage>
        <taxon>Eukaryota</taxon>
        <taxon>Sar</taxon>
        <taxon>Alveolata</taxon>
        <taxon>Apicomplexa</taxon>
        <taxon>Conoidasida</taxon>
        <taxon>Coccidia</taxon>
        <taxon>Eucoccidiorida</taxon>
        <taxon>Eimeriorina</taxon>
        <taxon>Sarcocystidae</taxon>
        <taxon>Toxoplasma</taxon>
    </lineage>
</organism>
<dbReference type="VEuPathDB" id="ToxoDB:TGARI_256910A"/>
<name>A0A139Y410_TOXGO</name>